<sequence>MRLDIDNDLLTAMAERWRPELHTFHFPEGEMTITLKDVAILTGLPITGDAIIDNSRKPEDGWGPLIQERLGFNMPTTTPVEGQGHPPLNAGQVSIPWLVDHIQMEVNIGPDTPEDQVERYARVYLIALAVWDPYPNEVVELHRLRHPEDQETWLCKVPLICWHMVEWHLPDRSLRQYRLEQPIPASPPQGFRELHAIDLRYNKKDWTRKHEFYINIWENRNQWVVQGAPETRPMGYHDGYMRWYRNFTLRWVSKQGAVWGAVVSEFHFGQF</sequence>
<dbReference type="PANTHER" id="PTHR46033">
    <property type="entry name" value="PROTEIN MAIN-LIKE 2"/>
    <property type="match status" value="1"/>
</dbReference>
<dbReference type="Proteomes" id="UP001154282">
    <property type="component" value="Unassembled WGS sequence"/>
</dbReference>
<dbReference type="Pfam" id="PF10536">
    <property type="entry name" value="PMD"/>
    <property type="match status" value="2"/>
</dbReference>
<evidence type="ECO:0000313" key="3">
    <source>
        <dbReference type="Proteomes" id="UP001154282"/>
    </source>
</evidence>
<proteinExistence type="predicted"/>
<name>A0AAV0S559_9ROSI</name>
<feature type="domain" description="Aminotransferase-like plant mobile" evidence="1">
    <location>
        <begin position="130"/>
        <end position="245"/>
    </location>
</feature>
<dbReference type="InterPro" id="IPR019557">
    <property type="entry name" value="AminoTfrase-like_pln_mobile"/>
</dbReference>
<dbReference type="PANTHER" id="PTHR46033:SF1">
    <property type="entry name" value="PROTEIN MAIN-LIKE 2"/>
    <property type="match status" value="1"/>
</dbReference>
<protein>
    <recommendedName>
        <fullName evidence="1">Aminotransferase-like plant mobile domain-containing protein</fullName>
    </recommendedName>
</protein>
<dbReference type="AlphaFoldDB" id="A0AAV0S559"/>
<dbReference type="EMBL" id="CAMGYJ010000011">
    <property type="protein sequence ID" value="CAI0628323.1"/>
    <property type="molecule type" value="Genomic_DNA"/>
</dbReference>
<comment type="caution">
    <text evidence="2">The sequence shown here is derived from an EMBL/GenBank/DDBJ whole genome shotgun (WGS) entry which is preliminary data.</text>
</comment>
<evidence type="ECO:0000313" key="2">
    <source>
        <dbReference type="EMBL" id="CAI0628323.1"/>
    </source>
</evidence>
<feature type="domain" description="Aminotransferase-like plant mobile" evidence="1">
    <location>
        <begin position="4"/>
        <end position="70"/>
    </location>
</feature>
<evidence type="ECO:0000259" key="1">
    <source>
        <dbReference type="Pfam" id="PF10536"/>
    </source>
</evidence>
<gene>
    <name evidence="2" type="ORF">LITE_LOCUS51602</name>
</gene>
<dbReference type="GO" id="GO:0010073">
    <property type="term" value="P:meristem maintenance"/>
    <property type="evidence" value="ECO:0007669"/>
    <property type="project" value="InterPro"/>
</dbReference>
<organism evidence="2 3">
    <name type="scientific">Linum tenue</name>
    <dbReference type="NCBI Taxonomy" id="586396"/>
    <lineage>
        <taxon>Eukaryota</taxon>
        <taxon>Viridiplantae</taxon>
        <taxon>Streptophyta</taxon>
        <taxon>Embryophyta</taxon>
        <taxon>Tracheophyta</taxon>
        <taxon>Spermatophyta</taxon>
        <taxon>Magnoliopsida</taxon>
        <taxon>eudicotyledons</taxon>
        <taxon>Gunneridae</taxon>
        <taxon>Pentapetalae</taxon>
        <taxon>rosids</taxon>
        <taxon>fabids</taxon>
        <taxon>Malpighiales</taxon>
        <taxon>Linaceae</taxon>
        <taxon>Linum</taxon>
    </lineage>
</organism>
<dbReference type="InterPro" id="IPR044824">
    <property type="entry name" value="MAIN-like"/>
</dbReference>
<accession>A0AAV0S559</accession>
<reference evidence="2" key="1">
    <citation type="submission" date="2022-08" db="EMBL/GenBank/DDBJ databases">
        <authorList>
            <person name="Gutierrez-Valencia J."/>
        </authorList>
    </citation>
    <scope>NUCLEOTIDE SEQUENCE</scope>
</reference>
<keyword evidence="3" id="KW-1185">Reference proteome</keyword>